<dbReference type="GO" id="GO:0005096">
    <property type="term" value="F:GTPase activator activity"/>
    <property type="evidence" value="ECO:0007669"/>
    <property type="project" value="UniProtKB-KW"/>
</dbReference>
<dbReference type="EMBL" id="JAIFTL010000346">
    <property type="protein sequence ID" value="KAG9319978.1"/>
    <property type="molecule type" value="Genomic_DNA"/>
</dbReference>
<evidence type="ECO:0000256" key="5">
    <source>
        <dbReference type="PROSITE-ProRule" id="PRU00288"/>
    </source>
</evidence>
<feature type="region of interest" description="Disordered" evidence="6">
    <location>
        <begin position="340"/>
        <end position="375"/>
    </location>
</feature>
<feature type="compositionally biased region" description="Low complexity" evidence="6">
    <location>
        <begin position="189"/>
        <end position="200"/>
    </location>
</feature>
<dbReference type="GO" id="GO:0048205">
    <property type="term" value="P:COPI coating of Golgi vesicle"/>
    <property type="evidence" value="ECO:0007669"/>
    <property type="project" value="TreeGrafter"/>
</dbReference>
<keyword evidence="3 5" id="KW-0863">Zinc-finger</keyword>
<reference evidence="8" key="1">
    <citation type="submission" date="2021-07" db="EMBL/GenBank/DDBJ databases">
        <title>Draft genome of Mortierella alpina, strain LL118, isolated from an aspen leaf litter sample.</title>
        <authorList>
            <person name="Yang S."/>
            <person name="Vinatzer B.A."/>
        </authorList>
    </citation>
    <scope>NUCLEOTIDE SEQUENCE</scope>
    <source>
        <strain evidence="8">LL118</strain>
    </source>
</reference>
<feature type="compositionally biased region" description="Polar residues" evidence="6">
    <location>
        <begin position="210"/>
        <end position="225"/>
    </location>
</feature>
<dbReference type="PROSITE" id="PS50115">
    <property type="entry name" value="ARFGAP"/>
    <property type="match status" value="1"/>
</dbReference>
<comment type="caution">
    <text evidence="8">The sequence shown here is derived from an EMBL/GenBank/DDBJ whole genome shotgun (WGS) entry which is preliminary data.</text>
</comment>
<dbReference type="PANTHER" id="PTHR45686">
    <property type="entry name" value="ADP-RIBOSYLATION FACTOR GTPASE ACTIVATING PROTEIN 3, ISOFORM H-RELATED"/>
    <property type="match status" value="1"/>
</dbReference>
<evidence type="ECO:0000256" key="4">
    <source>
        <dbReference type="ARBA" id="ARBA00022833"/>
    </source>
</evidence>
<name>A0A9P7ZWV0_MORAP</name>
<dbReference type="InterPro" id="IPR038508">
    <property type="entry name" value="ArfGAP_dom_sf"/>
</dbReference>
<dbReference type="GO" id="GO:0008270">
    <property type="term" value="F:zinc ion binding"/>
    <property type="evidence" value="ECO:0007669"/>
    <property type="project" value="UniProtKB-KW"/>
</dbReference>
<keyword evidence="2" id="KW-0479">Metal-binding</keyword>
<accession>A0A9P7ZWV0</accession>
<proteinExistence type="predicted"/>
<dbReference type="InterPro" id="IPR001164">
    <property type="entry name" value="ArfGAP_dom"/>
</dbReference>
<dbReference type="Pfam" id="PF01412">
    <property type="entry name" value="ArfGap"/>
    <property type="match status" value="1"/>
</dbReference>
<evidence type="ECO:0000259" key="7">
    <source>
        <dbReference type="PROSITE" id="PS50115"/>
    </source>
</evidence>
<gene>
    <name evidence="8" type="ORF">KVV02_007780</name>
</gene>
<dbReference type="SUPFAM" id="SSF57863">
    <property type="entry name" value="ArfGap/RecO-like zinc finger"/>
    <property type="match status" value="1"/>
</dbReference>
<evidence type="ECO:0000256" key="3">
    <source>
        <dbReference type="ARBA" id="ARBA00022771"/>
    </source>
</evidence>
<dbReference type="PRINTS" id="PR00405">
    <property type="entry name" value="REVINTRACTNG"/>
</dbReference>
<keyword evidence="4" id="KW-0862">Zinc</keyword>
<sequence length="458" mass="49531">MTVSEPTKQETLDFFKRLKSQHTNKASALAGHQSSSLSLCRSFKMTLRAMCADCSSKNPDWCSIPFGIFLCFDCSSVHRNLGVHISFVRSSLLDSWSWDQLRTMKVGGNAAMQEFFNKSMTGSNKDAKTKYTSKVAIAYKEKLDQRKQEDMISNPGRMIPEIKSTTPVAAATATDEDDFFNTWNEPKKPSSGSSTPVSSSTPPPVLGMGATSSPQRTNMVRPQRSTLTAKKTTLGASKPMKLGVKKVAGVSFEEAEARAKAEADRIATLGAEAAEQERLEKKAAADRAAQRAAEIENNRHQPQAAQTRVNYYQANTAGSTPVKANDDGLARLGMGMGRMGFGAAPSSRPSNGYSSQPAVESTTARDKFGGQKAISSDQYFGRNNYDSKAQAEASSRLQNFSGATAISSSQYFGRDEAAPAPEEVDQLSADFAALGNAVMKGADLLNDMINDMSSHYNY</sequence>
<dbReference type="Proteomes" id="UP000717515">
    <property type="component" value="Unassembled WGS sequence"/>
</dbReference>
<feature type="compositionally biased region" description="Basic and acidic residues" evidence="6">
    <location>
        <begin position="281"/>
        <end position="299"/>
    </location>
</feature>
<dbReference type="PANTHER" id="PTHR45686:SF4">
    <property type="entry name" value="ADP-RIBOSYLATION FACTOR GTPASE ACTIVATING PROTEIN 3, ISOFORM H"/>
    <property type="match status" value="1"/>
</dbReference>
<dbReference type="GO" id="GO:0000139">
    <property type="term" value="C:Golgi membrane"/>
    <property type="evidence" value="ECO:0007669"/>
    <property type="project" value="GOC"/>
</dbReference>
<feature type="compositionally biased region" description="Polar residues" evidence="6">
    <location>
        <begin position="347"/>
        <end position="362"/>
    </location>
</feature>
<dbReference type="SMART" id="SM00105">
    <property type="entry name" value="ArfGap"/>
    <property type="match status" value="1"/>
</dbReference>
<dbReference type="AlphaFoldDB" id="A0A9P7ZWV0"/>
<protein>
    <recommendedName>
        <fullName evidence="7">Arf-GAP domain-containing protein</fullName>
    </recommendedName>
</protein>
<evidence type="ECO:0000256" key="2">
    <source>
        <dbReference type="ARBA" id="ARBA00022723"/>
    </source>
</evidence>
<evidence type="ECO:0000256" key="6">
    <source>
        <dbReference type="SAM" id="MobiDB-lite"/>
    </source>
</evidence>
<evidence type="ECO:0000313" key="8">
    <source>
        <dbReference type="EMBL" id="KAG9319978.1"/>
    </source>
</evidence>
<dbReference type="CDD" id="cd08831">
    <property type="entry name" value="ArfGap_ArfGap2_3_like"/>
    <property type="match status" value="1"/>
</dbReference>
<dbReference type="Gene3D" id="1.10.220.150">
    <property type="entry name" value="Arf GTPase activating protein"/>
    <property type="match status" value="1"/>
</dbReference>
<keyword evidence="1" id="KW-0343">GTPase activation</keyword>
<feature type="domain" description="Arf-GAP" evidence="7">
    <location>
        <begin position="34"/>
        <end position="143"/>
    </location>
</feature>
<evidence type="ECO:0000256" key="1">
    <source>
        <dbReference type="ARBA" id="ARBA00022468"/>
    </source>
</evidence>
<organism evidence="8 9">
    <name type="scientific">Mortierella alpina</name>
    <name type="common">Oleaginous fungus</name>
    <name type="synonym">Mortierella renispora</name>
    <dbReference type="NCBI Taxonomy" id="64518"/>
    <lineage>
        <taxon>Eukaryota</taxon>
        <taxon>Fungi</taxon>
        <taxon>Fungi incertae sedis</taxon>
        <taxon>Mucoromycota</taxon>
        <taxon>Mortierellomycotina</taxon>
        <taxon>Mortierellomycetes</taxon>
        <taxon>Mortierellales</taxon>
        <taxon>Mortierellaceae</taxon>
        <taxon>Mortierella</taxon>
    </lineage>
</organism>
<feature type="region of interest" description="Disordered" evidence="6">
    <location>
        <begin position="281"/>
        <end position="305"/>
    </location>
</feature>
<feature type="region of interest" description="Disordered" evidence="6">
    <location>
        <begin position="170"/>
        <end position="225"/>
    </location>
</feature>
<evidence type="ECO:0000313" key="9">
    <source>
        <dbReference type="Proteomes" id="UP000717515"/>
    </source>
</evidence>
<dbReference type="InterPro" id="IPR037278">
    <property type="entry name" value="ARFGAP/RecO"/>
</dbReference>